<dbReference type="InterPro" id="IPR001128">
    <property type="entry name" value="Cyt_P450"/>
</dbReference>
<dbReference type="InterPro" id="IPR002401">
    <property type="entry name" value="Cyt_P450_E_grp-I"/>
</dbReference>
<dbReference type="EMBL" id="JAINDJ010000002">
    <property type="protein sequence ID" value="KAG9455664.1"/>
    <property type="molecule type" value="Genomic_DNA"/>
</dbReference>
<dbReference type="InterPro" id="IPR044225">
    <property type="entry name" value="KO_chloroplastic"/>
</dbReference>
<dbReference type="PANTHER" id="PTHR47283">
    <property type="entry name" value="ENT-KAURENE OXIDASE, CHLOROPLASTIC"/>
    <property type="match status" value="1"/>
</dbReference>
<proteinExistence type="inferred from homology"/>
<dbReference type="PRINTS" id="PR00463">
    <property type="entry name" value="EP450I"/>
</dbReference>
<dbReference type="Gene3D" id="1.10.630.10">
    <property type="entry name" value="Cytochrome P450"/>
    <property type="match status" value="1"/>
</dbReference>
<gene>
    <name evidence="6" type="ORF">H6P81_000172</name>
</gene>
<evidence type="ECO:0000313" key="7">
    <source>
        <dbReference type="Proteomes" id="UP000825729"/>
    </source>
</evidence>
<dbReference type="SUPFAM" id="SSF48264">
    <property type="entry name" value="Cytochrome P450"/>
    <property type="match status" value="1"/>
</dbReference>
<evidence type="ECO:0000313" key="6">
    <source>
        <dbReference type="EMBL" id="KAG9455664.1"/>
    </source>
</evidence>
<evidence type="ECO:0008006" key="8">
    <source>
        <dbReference type="Google" id="ProtNLM"/>
    </source>
</evidence>
<evidence type="ECO:0000256" key="1">
    <source>
        <dbReference type="ARBA" id="ARBA00004167"/>
    </source>
</evidence>
<evidence type="ECO:0000256" key="4">
    <source>
        <dbReference type="ARBA" id="ARBA00022989"/>
    </source>
</evidence>
<dbReference type="GO" id="GO:0020037">
    <property type="term" value="F:heme binding"/>
    <property type="evidence" value="ECO:0007669"/>
    <property type="project" value="InterPro"/>
</dbReference>
<comment type="subcellular location">
    <subcellularLocation>
        <location evidence="1">Membrane</location>
        <topology evidence="1">Single-pass membrane protein</topology>
    </subcellularLocation>
</comment>
<keyword evidence="5" id="KW-0472">Membrane</keyword>
<keyword evidence="3" id="KW-0812">Transmembrane</keyword>
<dbReference type="GO" id="GO:0016709">
    <property type="term" value="F:oxidoreductase activity, acting on paired donors, with incorporation or reduction of molecular oxygen, NAD(P)H as one donor, and incorporation of one atom of oxygen"/>
    <property type="evidence" value="ECO:0007669"/>
    <property type="project" value="TreeGrafter"/>
</dbReference>
<sequence>MLVWEAIVETTDTTLVTTEWAMFHLAKNPYWQDRLYQDIQEVCGSEKLTEEHLPQLPCLSVIFHETLPKCSPVPIMPPRYVAINIYGCHMDKKEWDQPEEWKPKRFLKKPGEVMELHKTMAFGGGKRI</sequence>
<dbReference type="InterPro" id="IPR036396">
    <property type="entry name" value="Cyt_P450_sf"/>
</dbReference>
<dbReference type="GO" id="GO:0009707">
    <property type="term" value="C:chloroplast outer membrane"/>
    <property type="evidence" value="ECO:0007669"/>
    <property type="project" value="TreeGrafter"/>
</dbReference>
<evidence type="ECO:0000256" key="2">
    <source>
        <dbReference type="ARBA" id="ARBA00010617"/>
    </source>
</evidence>
<dbReference type="GO" id="GO:0009686">
    <property type="term" value="P:gibberellin biosynthetic process"/>
    <property type="evidence" value="ECO:0007669"/>
    <property type="project" value="InterPro"/>
</dbReference>
<organism evidence="6 7">
    <name type="scientific">Aristolochia fimbriata</name>
    <name type="common">White veined hardy Dutchman's pipe vine</name>
    <dbReference type="NCBI Taxonomy" id="158543"/>
    <lineage>
        <taxon>Eukaryota</taxon>
        <taxon>Viridiplantae</taxon>
        <taxon>Streptophyta</taxon>
        <taxon>Embryophyta</taxon>
        <taxon>Tracheophyta</taxon>
        <taxon>Spermatophyta</taxon>
        <taxon>Magnoliopsida</taxon>
        <taxon>Magnoliidae</taxon>
        <taxon>Piperales</taxon>
        <taxon>Aristolochiaceae</taxon>
        <taxon>Aristolochia</taxon>
    </lineage>
</organism>
<keyword evidence="7" id="KW-1185">Reference proteome</keyword>
<accession>A0AAV7F4T0</accession>
<reference evidence="6 7" key="1">
    <citation type="submission" date="2021-07" db="EMBL/GenBank/DDBJ databases">
        <title>The Aristolochia fimbriata genome: insights into angiosperm evolution, floral development and chemical biosynthesis.</title>
        <authorList>
            <person name="Jiao Y."/>
        </authorList>
    </citation>
    <scope>NUCLEOTIDE SEQUENCE [LARGE SCALE GENOMIC DNA]</scope>
    <source>
        <strain evidence="6">IBCAS-2021</strain>
        <tissue evidence="6">Leaf</tissue>
    </source>
</reference>
<dbReference type="GO" id="GO:0052615">
    <property type="term" value="F:ent-kaurene oxidase activity"/>
    <property type="evidence" value="ECO:0007669"/>
    <property type="project" value="InterPro"/>
</dbReference>
<comment type="similarity">
    <text evidence="2">Belongs to the cytochrome P450 family.</text>
</comment>
<dbReference type="PANTHER" id="PTHR47283:SF1">
    <property type="entry name" value="ENT-KAURENE OXIDASE, CHLOROPLASTIC"/>
    <property type="match status" value="1"/>
</dbReference>
<comment type="caution">
    <text evidence="6">The sequence shown here is derived from an EMBL/GenBank/DDBJ whole genome shotgun (WGS) entry which is preliminary data.</text>
</comment>
<dbReference type="GO" id="GO:0010241">
    <property type="term" value="P:ent-kaurene oxidation to kaurenoic acid"/>
    <property type="evidence" value="ECO:0007669"/>
    <property type="project" value="InterPro"/>
</dbReference>
<dbReference type="GO" id="GO:0005506">
    <property type="term" value="F:iron ion binding"/>
    <property type="evidence" value="ECO:0007669"/>
    <property type="project" value="InterPro"/>
</dbReference>
<dbReference type="Pfam" id="PF00067">
    <property type="entry name" value="p450"/>
    <property type="match status" value="1"/>
</dbReference>
<protein>
    <recommendedName>
        <fullName evidence="8">Cytochrome P450</fullName>
    </recommendedName>
</protein>
<dbReference type="Proteomes" id="UP000825729">
    <property type="component" value="Unassembled WGS sequence"/>
</dbReference>
<dbReference type="GO" id="GO:0005783">
    <property type="term" value="C:endoplasmic reticulum"/>
    <property type="evidence" value="ECO:0007669"/>
    <property type="project" value="TreeGrafter"/>
</dbReference>
<keyword evidence="4" id="KW-1133">Transmembrane helix</keyword>
<evidence type="ECO:0000256" key="3">
    <source>
        <dbReference type="ARBA" id="ARBA00022692"/>
    </source>
</evidence>
<name>A0AAV7F4T0_ARIFI</name>
<evidence type="ECO:0000256" key="5">
    <source>
        <dbReference type="ARBA" id="ARBA00023136"/>
    </source>
</evidence>
<dbReference type="AlphaFoldDB" id="A0AAV7F4T0"/>